<dbReference type="GO" id="GO:0045454">
    <property type="term" value="P:cell redox homeostasis"/>
    <property type="evidence" value="ECO:0007669"/>
    <property type="project" value="TreeGrafter"/>
</dbReference>
<dbReference type="Pfam" id="PF00085">
    <property type="entry name" value="Thioredoxin"/>
    <property type="match status" value="1"/>
</dbReference>
<reference evidence="11 12" key="1">
    <citation type="journal article" date="2010" name="ISME J.">
        <title>Fine-scale evolution: genomic, phenotypic and ecological differentiation in two coexisting Salinibacter ruber strains.</title>
        <authorList>
            <person name="Pena A."/>
            <person name="Teeling H."/>
            <person name="Huerta-Cepas J."/>
            <person name="Santos F."/>
            <person name="Yarza P."/>
            <person name="Brito-Echeverria J."/>
            <person name="Lucio M."/>
            <person name="Schmitt-Kopplin P."/>
            <person name="Meseguer I."/>
            <person name="Schenowitz C."/>
            <person name="Dossat C."/>
            <person name="Barbe V."/>
            <person name="Dopazo J."/>
            <person name="Rossello-Mora R."/>
            <person name="Schuler M."/>
            <person name="Glockner F.O."/>
            <person name="Amann R."/>
            <person name="Gabaldon T."/>
            <person name="Anton J."/>
        </authorList>
    </citation>
    <scope>NUCLEOTIDE SEQUENCE [LARGE SCALE GENOMIC DNA]</scope>
    <source>
        <strain evidence="11 12">M8</strain>
    </source>
</reference>
<evidence type="ECO:0000313" key="12">
    <source>
        <dbReference type="Proteomes" id="UP000000933"/>
    </source>
</evidence>
<feature type="domain" description="Thioredoxin" evidence="10">
    <location>
        <begin position="1"/>
        <end position="111"/>
    </location>
</feature>
<evidence type="ECO:0000256" key="9">
    <source>
        <dbReference type="PIRSR" id="PIRSR000077-4"/>
    </source>
</evidence>
<feature type="active site" description="Nucleophile" evidence="8">
    <location>
        <position position="35"/>
    </location>
</feature>
<dbReference type="NCBIfam" id="TIGR01068">
    <property type="entry name" value="thioredoxin"/>
    <property type="match status" value="1"/>
</dbReference>
<feature type="site" description="Deprotonates C-terminal active site Cys" evidence="8">
    <location>
        <position position="29"/>
    </location>
</feature>
<dbReference type="PROSITE" id="PS00194">
    <property type="entry name" value="THIOREDOXIN_1"/>
    <property type="match status" value="1"/>
</dbReference>
<dbReference type="PROSITE" id="PS51352">
    <property type="entry name" value="THIOREDOXIN_2"/>
    <property type="match status" value="1"/>
</dbReference>
<dbReference type="RefSeq" id="WP_013062813.1">
    <property type="nucleotide sequence ID" value="NC_014032.1"/>
</dbReference>
<evidence type="ECO:0000256" key="3">
    <source>
        <dbReference type="ARBA" id="ARBA00022982"/>
    </source>
</evidence>
<dbReference type="EMBL" id="FP565814">
    <property type="protein sequence ID" value="CBH25795.1"/>
    <property type="molecule type" value="Genomic_DNA"/>
</dbReference>
<dbReference type="GO" id="GO:0015035">
    <property type="term" value="F:protein-disulfide reductase activity"/>
    <property type="evidence" value="ECO:0007669"/>
    <property type="project" value="UniProtKB-UniRule"/>
</dbReference>
<dbReference type="SUPFAM" id="SSF52833">
    <property type="entry name" value="Thioredoxin-like"/>
    <property type="match status" value="1"/>
</dbReference>
<organism evidence="11 12">
    <name type="scientific">Salinibacter ruber (strain M8)</name>
    <dbReference type="NCBI Taxonomy" id="761659"/>
    <lineage>
        <taxon>Bacteria</taxon>
        <taxon>Pseudomonadati</taxon>
        <taxon>Rhodothermota</taxon>
        <taxon>Rhodothermia</taxon>
        <taxon>Rhodothermales</taxon>
        <taxon>Salinibacteraceae</taxon>
        <taxon>Salinibacter</taxon>
    </lineage>
</organism>
<gene>
    <name evidence="11" type="primary">trxA</name>
    <name evidence="11" type="ordered locus">SRM_02874</name>
</gene>
<dbReference type="InterPro" id="IPR005746">
    <property type="entry name" value="Thioredoxin"/>
</dbReference>
<dbReference type="PRINTS" id="PR00421">
    <property type="entry name" value="THIOREDOXIN"/>
</dbReference>
<dbReference type="InterPro" id="IPR036249">
    <property type="entry name" value="Thioredoxin-like_sf"/>
</dbReference>
<reference evidence="12" key="2">
    <citation type="submission" date="2010-04" db="EMBL/GenBank/DDBJ databases">
        <title>Genome sequence of Salinibacter ruber M8.</title>
        <authorList>
            <consortium name="Genoscope"/>
        </authorList>
    </citation>
    <scope>NUCLEOTIDE SEQUENCE [LARGE SCALE GENOMIC DNA]</scope>
    <source>
        <strain evidence="12">M8</strain>
    </source>
</reference>
<dbReference type="InterPro" id="IPR017937">
    <property type="entry name" value="Thioredoxin_CS"/>
</dbReference>
<dbReference type="HOGENOM" id="CLU_090389_10_2_10"/>
<evidence type="ECO:0000256" key="8">
    <source>
        <dbReference type="PIRSR" id="PIRSR000077-1"/>
    </source>
</evidence>
<dbReference type="Proteomes" id="UP000000933">
    <property type="component" value="Chromosome"/>
</dbReference>
<dbReference type="PIRSF" id="PIRSF000077">
    <property type="entry name" value="Thioredoxin"/>
    <property type="match status" value="1"/>
</dbReference>
<feature type="site" description="Contributes to redox potential value" evidence="8">
    <location>
        <position position="36"/>
    </location>
</feature>
<dbReference type="CDD" id="cd02947">
    <property type="entry name" value="TRX_family"/>
    <property type="match status" value="1"/>
</dbReference>
<dbReference type="AlphaFoldDB" id="D5HCP0"/>
<dbReference type="GO" id="GO:0005829">
    <property type="term" value="C:cytosol"/>
    <property type="evidence" value="ECO:0007669"/>
    <property type="project" value="TreeGrafter"/>
</dbReference>
<feature type="site" description="Contributes to redox potential value" evidence="8">
    <location>
        <position position="37"/>
    </location>
</feature>
<evidence type="ECO:0000256" key="2">
    <source>
        <dbReference type="ARBA" id="ARBA00022448"/>
    </source>
</evidence>
<keyword evidence="4 9" id="KW-1015">Disulfide bond</keyword>
<comment type="similarity">
    <text evidence="1 7">Belongs to the thioredoxin family.</text>
</comment>
<dbReference type="PANTHER" id="PTHR45663:SF11">
    <property type="entry name" value="GEO12009P1"/>
    <property type="match status" value="1"/>
</dbReference>
<name>D5HCP0_SALRM</name>
<evidence type="ECO:0000256" key="1">
    <source>
        <dbReference type="ARBA" id="ARBA00008987"/>
    </source>
</evidence>
<keyword evidence="5 9" id="KW-0676">Redox-active center</keyword>
<dbReference type="FunFam" id="3.40.30.10:FF:000001">
    <property type="entry name" value="Thioredoxin"/>
    <property type="match status" value="1"/>
</dbReference>
<proteinExistence type="inferred from homology"/>
<dbReference type="PANTHER" id="PTHR45663">
    <property type="entry name" value="GEO12009P1"/>
    <property type="match status" value="1"/>
</dbReference>
<dbReference type="Gene3D" id="3.40.30.10">
    <property type="entry name" value="Glutaredoxin"/>
    <property type="match status" value="1"/>
</dbReference>
<evidence type="ECO:0000313" key="11">
    <source>
        <dbReference type="EMBL" id="CBH25795.1"/>
    </source>
</evidence>
<feature type="active site" description="Nucleophile" evidence="8">
    <location>
        <position position="38"/>
    </location>
</feature>
<evidence type="ECO:0000256" key="6">
    <source>
        <dbReference type="NCBIfam" id="TIGR01068"/>
    </source>
</evidence>
<sequence length="114" mass="12406">MAESANVITLTDDNFEDEVIGADQPVLVDFWATWCGPCRQIAPIVEELADEYEGQAKIGKVDVDENPQTAQEYGVRSIPTLLFFKDGEAQEQVVGAAGKQPLKENLEALLGQPA</sequence>
<protein>
    <recommendedName>
        <fullName evidence="6 7">Thioredoxin</fullName>
    </recommendedName>
</protein>
<evidence type="ECO:0000259" key="10">
    <source>
        <dbReference type="PROSITE" id="PS51352"/>
    </source>
</evidence>
<keyword evidence="2" id="KW-0813">Transport</keyword>
<accession>D5HCP0</accession>
<evidence type="ECO:0000256" key="5">
    <source>
        <dbReference type="ARBA" id="ARBA00023284"/>
    </source>
</evidence>
<evidence type="ECO:0000256" key="7">
    <source>
        <dbReference type="PIRNR" id="PIRNR000077"/>
    </source>
</evidence>
<feature type="disulfide bond" description="Redox-active" evidence="9">
    <location>
        <begin position="35"/>
        <end position="38"/>
    </location>
</feature>
<dbReference type="InterPro" id="IPR013766">
    <property type="entry name" value="Thioredoxin_domain"/>
</dbReference>
<dbReference type="KEGG" id="srm:SRM_02874"/>
<evidence type="ECO:0000256" key="4">
    <source>
        <dbReference type="ARBA" id="ARBA00023157"/>
    </source>
</evidence>
<keyword evidence="3" id="KW-0249">Electron transport</keyword>
<dbReference type="PATRIC" id="fig|761659.10.peg.3133"/>